<dbReference type="OrthoDB" id="9811954at2"/>
<comment type="caution">
    <text evidence="6">The sequence shown here is derived from an EMBL/GenBank/DDBJ whole genome shotgun (WGS) entry which is preliminary data.</text>
</comment>
<name>A0A512N9N8_9HYPH</name>
<protein>
    <submittedName>
        <fullName evidence="6">UPF0314 protein R03235</fullName>
    </submittedName>
</protein>
<keyword evidence="3 5" id="KW-1133">Transmembrane helix</keyword>
<dbReference type="AlphaFoldDB" id="A0A512N9N8"/>
<dbReference type="EMBL" id="BKAJ01000045">
    <property type="protein sequence ID" value="GEP55696.1"/>
    <property type="molecule type" value="Genomic_DNA"/>
</dbReference>
<keyword evidence="2 5" id="KW-0812">Transmembrane</keyword>
<evidence type="ECO:0000313" key="7">
    <source>
        <dbReference type="Proteomes" id="UP000321058"/>
    </source>
</evidence>
<evidence type="ECO:0000256" key="1">
    <source>
        <dbReference type="ARBA" id="ARBA00022475"/>
    </source>
</evidence>
<proteinExistence type="predicted"/>
<dbReference type="GO" id="GO:0005886">
    <property type="term" value="C:plasma membrane"/>
    <property type="evidence" value="ECO:0007669"/>
    <property type="project" value="InterPro"/>
</dbReference>
<gene>
    <name evidence="6" type="ORF">RSO01_28620</name>
</gene>
<evidence type="ECO:0000256" key="3">
    <source>
        <dbReference type="ARBA" id="ARBA00022989"/>
    </source>
</evidence>
<evidence type="ECO:0000256" key="2">
    <source>
        <dbReference type="ARBA" id="ARBA00022692"/>
    </source>
</evidence>
<dbReference type="Pfam" id="PF10755">
    <property type="entry name" value="DUF2585"/>
    <property type="match status" value="1"/>
</dbReference>
<sequence>MTARIATLIAALTILGIMTVQAVTLHLMGRVWTCSCGTVRFWVGDIWSPELSQQMFDWYTPSHIVHGILFYGVLHLLLPRTPVLARLAIAAGIEGAWEIAENSPWVIEAYRKQALAAGYTGDSVLNSLLDMVAMMTGFAVARLLPWKATVALVLVLEIGAALVVRDNLTLNILNFIHRFPAIEAWQKGAQQG</sequence>
<accession>A0A512N9N8</accession>
<keyword evidence="4 5" id="KW-0472">Membrane</keyword>
<dbReference type="RefSeq" id="WP_147149783.1">
    <property type="nucleotide sequence ID" value="NZ_BKAJ01000045.1"/>
</dbReference>
<feature type="transmembrane region" description="Helical" evidence="5">
    <location>
        <begin position="58"/>
        <end position="78"/>
    </location>
</feature>
<evidence type="ECO:0000256" key="5">
    <source>
        <dbReference type="SAM" id="Phobius"/>
    </source>
</evidence>
<dbReference type="Proteomes" id="UP000321058">
    <property type="component" value="Unassembled WGS sequence"/>
</dbReference>
<reference evidence="6 7" key="1">
    <citation type="submission" date="2019-07" db="EMBL/GenBank/DDBJ databases">
        <title>Whole genome shotgun sequence of Reyranella soli NBRC 108950.</title>
        <authorList>
            <person name="Hosoyama A."/>
            <person name="Uohara A."/>
            <person name="Ohji S."/>
            <person name="Ichikawa N."/>
        </authorList>
    </citation>
    <scope>NUCLEOTIDE SEQUENCE [LARGE SCALE GENOMIC DNA]</scope>
    <source>
        <strain evidence="6 7">NBRC 108950</strain>
    </source>
</reference>
<feature type="transmembrane region" description="Helical" evidence="5">
    <location>
        <begin position="144"/>
        <end position="164"/>
    </location>
</feature>
<evidence type="ECO:0000256" key="4">
    <source>
        <dbReference type="ARBA" id="ARBA00023136"/>
    </source>
</evidence>
<organism evidence="6 7">
    <name type="scientific">Reyranella soli</name>
    <dbReference type="NCBI Taxonomy" id="1230389"/>
    <lineage>
        <taxon>Bacteria</taxon>
        <taxon>Pseudomonadati</taxon>
        <taxon>Pseudomonadota</taxon>
        <taxon>Alphaproteobacteria</taxon>
        <taxon>Hyphomicrobiales</taxon>
        <taxon>Reyranellaceae</taxon>
        <taxon>Reyranella</taxon>
    </lineage>
</organism>
<keyword evidence="1" id="KW-1003">Cell membrane</keyword>
<evidence type="ECO:0000313" key="6">
    <source>
        <dbReference type="EMBL" id="GEP55696.1"/>
    </source>
</evidence>
<keyword evidence="7" id="KW-1185">Reference proteome</keyword>
<dbReference type="InterPro" id="IPR019691">
    <property type="entry name" value="DUF2585"/>
</dbReference>